<gene>
    <name evidence="3" type="ordered locus">Deipe_3029</name>
</gene>
<protein>
    <submittedName>
        <fullName evidence="3">Glycosyltransferase</fullName>
    </submittedName>
</protein>
<dbReference type="RefSeq" id="WP_015236780.1">
    <property type="nucleotide sequence ID" value="NC_019793.1"/>
</dbReference>
<dbReference type="EMBL" id="CP003382">
    <property type="protein sequence ID" value="AFZ68479.1"/>
    <property type="molecule type" value="Genomic_DNA"/>
</dbReference>
<evidence type="ECO:0000259" key="2">
    <source>
        <dbReference type="Pfam" id="PF13439"/>
    </source>
</evidence>
<evidence type="ECO:0000313" key="3">
    <source>
        <dbReference type="EMBL" id="AFZ68479.1"/>
    </source>
</evidence>
<keyword evidence="3" id="KW-0808">Transferase</keyword>
<keyword evidence="4" id="KW-1185">Reference proteome</keyword>
<dbReference type="Pfam" id="PF00534">
    <property type="entry name" value="Glycos_transf_1"/>
    <property type="match status" value="1"/>
</dbReference>
<dbReference type="Pfam" id="PF13439">
    <property type="entry name" value="Glyco_transf_4"/>
    <property type="match status" value="1"/>
</dbReference>
<dbReference type="HOGENOM" id="CLU_009583_2_0_0"/>
<dbReference type="PATRIC" id="fig|937777.3.peg.3045"/>
<feature type="domain" description="Glycosyl transferase family 1" evidence="1">
    <location>
        <begin position="193"/>
        <end position="337"/>
    </location>
</feature>
<evidence type="ECO:0000259" key="1">
    <source>
        <dbReference type="Pfam" id="PF00534"/>
    </source>
</evidence>
<name>L0A4W8_DEIPD</name>
<dbReference type="Proteomes" id="UP000010467">
    <property type="component" value="Chromosome"/>
</dbReference>
<reference evidence="4" key="1">
    <citation type="submission" date="2012-03" db="EMBL/GenBank/DDBJ databases">
        <title>Complete sequence of chromosome of Deinococcus peraridilitoris DSM 19664.</title>
        <authorList>
            <person name="Lucas S."/>
            <person name="Copeland A."/>
            <person name="Lapidus A."/>
            <person name="Glavina del Rio T."/>
            <person name="Dalin E."/>
            <person name="Tice H."/>
            <person name="Bruce D."/>
            <person name="Goodwin L."/>
            <person name="Pitluck S."/>
            <person name="Peters L."/>
            <person name="Mikhailova N."/>
            <person name="Lu M."/>
            <person name="Kyrpides N."/>
            <person name="Mavromatis K."/>
            <person name="Ivanova N."/>
            <person name="Brettin T."/>
            <person name="Detter J.C."/>
            <person name="Han C."/>
            <person name="Larimer F."/>
            <person name="Land M."/>
            <person name="Hauser L."/>
            <person name="Markowitz V."/>
            <person name="Cheng J.-F."/>
            <person name="Hugenholtz P."/>
            <person name="Woyke T."/>
            <person name="Wu D."/>
            <person name="Pukall R."/>
            <person name="Steenblock K."/>
            <person name="Brambilla E."/>
            <person name="Klenk H.-P."/>
            <person name="Eisen J.A."/>
        </authorList>
    </citation>
    <scope>NUCLEOTIDE SEQUENCE [LARGE SCALE GENOMIC DNA]</scope>
    <source>
        <strain evidence="4">DSM 19664 / LMG 22246 / CIP 109416 / KR-200</strain>
    </source>
</reference>
<dbReference type="STRING" id="937777.Deipe_3029"/>
<dbReference type="PANTHER" id="PTHR45947">
    <property type="entry name" value="SULFOQUINOVOSYL TRANSFERASE SQD2"/>
    <property type="match status" value="1"/>
</dbReference>
<accession>L0A4W8</accession>
<evidence type="ECO:0000313" key="4">
    <source>
        <dbReference type="Proteomes" id="UP000010467"/>
    </source>
</evidence>
<dbReference type="CDD" id="cd03817">
    <property type="entry name" value="GT4_UGDG-like"/>
    <property type="match status" value="1"/>
</dbReference>
<dbReference type="InterPro" id="IPR050194">
    <property type="entry name" value="Glycosyltransferase_grp1"/>
</dbReference>
<dbReference type="AlphaFoldDB" id="L0A4W8"/>
<dbReference type="Gene3D" id="3.40.50.2000">
    <property type="entry name" value="Glycogen Phosphorylase B"/>
    <property type="match status" value="2"/>
</dbReference>
<feature type="domain" description="Glycosyltransferase subfamily 4-like N-terminal" evidence="2">
    <location>
        <begin position="15"/>
        <end position="181"/>
    </location>
</feature>
<dbReference type="GO" id="GO:0016757">
    <property type="term" value="F:glycosyltransferase activity"/>
    <property type="evidence" value="ECO:0007669"/>
    <property type="project" value="InterPro"/>
</dbReference>
<dbReference type="InterPro" id="IPR001296">
    <property type="entry name" value="Glyco_trans_1"/>
</dbReference>
<dbReference type="SUPFAM" id="SSF53756">
    <property type="entry name" value="UDP-Glycosyltransferase/glycogen phosphorylase"/>
    <property type="match status" value="1"/>
</dbReference>
<dbReference type="KEGG" id="dpd:Deipe_3029"/>
<dbReference type="InterPro" id="IPR028098">
    <property type="entry name" value="Glyco_trans_4-like_N"/>
</dbReference>
<proteinExistence type="predicted"/>
<dbReference type="OrthoDB" id="9802525at2"/>
<dbReference type="eggNOG" id="COG0438">
    <property type="taxonomic scope" value="Bacteria"/>
</dbReference>
<dbReference type="PANTHER" id="PTHR45947:SF3">
    <property type="entry name" value="SULFOQUINOVOSYL TRANSFERASE SQD2"/>
    <property type="match status" value="1"/>
</dbReference>
<sequence>MRIGIVTATYLPSKNGVATSTALFARGLRALGHEVRIFAPDHPQRGREEADIFRLPSTMVAAPADYPLLLPPSASVIGRLPLRDLDVIHTMHPFLAGQVALRWARSLGVPLFFTAHTQYHQYVHYTRMSRRLGRWLIRRHVRAFAGASDVVLAPGGAMVDMLRRYGYQGDVDLLPNPIDPSSFREATGHEVRAWHGIPAQAPLLIYVGRLAPEKNLPTLLAAFKEALEQIPGAHLLLVGAGLQRAHLQNLAAGWPVHFAGAVEHARVPQYLSAANAFITASTSEVLPMSMIEALAAGLPLVAARSPAAEDLVIQGENGFLCEASPAALANGIARVFQADALPALHTGALSSARAFDMTARAGQLADLYALAIAGRAAHQAA</sequence>
<organism evidence="3 4">
    <name type="scientific">Deinococcus peraridilitoris (strain DSM 19664 / LMG 22246 / CIP 109416 / KR-200)</name>
    <dbReference type="NCBI Taxonomy" id="937777"/>
    <lineage>
        <taxon>Bacteria</taxon>
        <taxon>Thermotogati</taxon>
        <taxon>Deinococcota</taxon>
        <taxon>Deinococci</taxon>
        <taxon>Deinococcales</taxon>
        <taxon>Deinococcaceae</taxon>
        <taxon>Deinococcus</taxon>
    </lineage>
</organism>